<dbReference type="GO" id="GO:0006355">
    <property type="term" value="P:regulation of DNA-templated transcription"/>
    <property type="evidence" value="ECO:0007669"/>
    <property type="project" value="TreeGrafter"/>
</dbReference>
<accession>A0A4S3TJG7</accession>
<evidence type="ECO:0000313" key="9">
    <source>
        <dbReference type="EMBL" id="THE64151.1"/>
    </source>
</evidence>
<feature type="modified residue" description="4-aspartylphosphate" evidence="6">
    <location>
        <position position="71"/>
    </location>
</feature>
<dbReference type="Gene3D" id="3.40.50.2300">
    <property type="match status" value="1"/>
</dbReference>
<dbReference type="InterPro" id="IPR003594">
    <property type="entry name" value="HATPase_dom"/>
</dbReference>
<dbReference type="InterPro" id="IPR011006">
    <property type="entry name" value="CheY-like_superfamily"/>
</dbReference>
<dbReference type="GO" id="GO:0005829">
    <property type="term" value="C:cytosol"/>
    <property type="evidence" value="ECO:0007669"/>
    <property type="project" value="TreeGrafter"/>
</dbReference>
<keyword evidence="3" id="KW-0805">Transcription regulation</keyword>
<dbReference type="RefSeq" id="WP_141465436.1">
    <property type="nucleotide sequence ID" value="NZ_RBZW01000042.1"/>
</dbReference>
<evidence type="ECO:0000256" key="2">
    <source>
        <dbReference type="ARBA" id="ARBA00023012"/>
    </source>
</evidence>
<keyword evidence="5" id="KW-0804">Transcription</keyword>
<protein>
    <submittedName>
        <fullName evidence="9">Response regulator</fullName>
    </submittedName>
</protein>
<evidence type="ECO:0000256" key="1">
    <source>
        <dbReference type="ARBA" id="ARBA00022553"/>
    </source>
</evidence>
<dbReference type="Proteomes" id="UP000318864">
    <property type="component" value="Unassembled WGS sequence"/>
</dbReference>
<feature type="domain" description="Histidine kinase" evidence="7">
    <location>
        <begin position="157"/>
        <end position="366"/>
    </location>
</feature>
<name>A0A4S3TJG7_9EURY</name>
<comment type="caution">
    <text evidence="9">The sequence shown here is derived from an EMBL/GenBank/DDBJ whole genome shotgun (WGS) entry which is preliminary data.</text>
</comment>
<evidence type="ECO:0000256" key="6">
    <source>
        <dbReference type="PROSITE-ProRule" id="PRU00169"/>
    </source>
</evidence>
<dbReference type="OrthoDB" id="3369at2157"/>
<dbReference type="SUPFAM" id="SSF52172">
    <property type="entry name" value="CheY-like"/>
    <property type="match status" value="1"/>
</dbReference>
<dbReference type="GO" id="GO:0000156">
    <property type="term" value="F:phosphorelay response regulator activity"/>
    <property type="evidence" value="ECO:0007669"/>
    <property type="project" value="TreeGrafter"/>
</dbReference>
<evidence type="ECO:0000256" key="5">
    <source>
        <dbReference type="ARBA" id="ARBA00023163"/>
    </source>
</evidence>
<sequence length="371" mass="40365">MHSSGKLTILVVEDDPNDARVVERLLIEQRQAGSSGALAEPITIDSIDHAESLRSAFDRIDEGSPDVILLDLNLPDSRGLETVERVTERAPSIPVVVLTGQTDVGIEAIRCGAQDYLLKRSITAELLSRTLRYAVERSRTQSTLRDRTQRLAVLNNIIRTDIRNDVSMIVGRSDQLRDDTSGTNAAAAESILEASHHLLEITDAAAAVMDVISGEVDDVRQPRDLNAILDDAISDCRRREDVDLVVERTLPTDRSVTVTGSAMLGSAFETLLSNATARPSRERVHITVTVSADDEHAVVEIADDGVGLTDTQQTALTDGTAIDDRVDLDAGLYLVRTVLEKIDAEIDVRDNEPSGTVTTITLERVQRSDGD</sequence>
<feature type="domain" description="Response regulatory" evidence="8">
    <location>
        <begin position="8"/>
        <end position="134"/>
    </location>
</feature>
<dbReference type="EMBL" id="RBZW01000042">
    <property type="protein sequence ID" value="THE64151.1"/>
    <property type="molecule type" value="Genomic_DNA"/>
</dbReference>
<dbReference type="PANTHER" id="PTHR48111:SF1">
    <property type="entry name" value="TWO-COMPONENT RESPONSE REGULATOR ORR33"/>
    <property type="match status" value="1"/>
</dbReference>
<dbReference type="InterPro" id="IPR005467">
    <property type="entry name" value="His_kinase_dom"/>
</dbReference>
<dbReference type="SMART" id="SM00448">
    <property type="entry name" value="REC"/>
    <property type="match status" value="1"/>
</dbReference>
<evidence type="ECO:0000313" key="10">
    <source>
        <dbReference type="Proteomes" id="UP000318864"/>
    </source>
</evidence>
<keyword evidence="1 6" id="KW-0597">Phosphoprotein</keyword>
<gene>
    <name evidence="9" type="ORF">D8Y22_14670</name>
</gene>
<dbReference type="InterPro" id="IPR039420">
    <property type="entry name" value="WalR-like"/>
</dbReference>
<dbReference type="PROSITE" id="PS50110">
    <property type="entry name" value="RESPONSE_REGULATORY"/>
    <property type="match status" value="1"/>
</dbReference>
<dbReference type="InterPro" id="IPR036890">
    <property type="entry name" value="HATPase_C_sf"/>
</dbReference>
<dbReference type="PROSITE" id="PS50109">
    <property type="entry name" value="HIS_KIN"/>
    <property type="match status" value="1"/>
</dbReference>
<dbReference type="PANTHER" id="PTHR48111">
    <property type="entry name" value="REGULATOR OF RPOS"/>
    <property type="match status" value="1"/>
</dbReference>
<keyword evidence="2" id="KW-0902">Two-component regulatory system</keyword>
<dbReference type="AlphaFoldDB" id="A0A4S3TJG7"/>
<keyword evidence="10" id="KW-1185">Reference proteome</keyword>
<dbReference type="SUPFAM" id="SSF55874">
    <property type="entry name" value="ATPase domain of HSP90 chaperone/DNA topoisomerase II/histidine kinase"/>
    <property type="match status" value="1"/>
</dbReference>
<evidence type="ECO:0000259" key="8">
    <source>
        <dbReference type="PROSITE" id="PS50110"/>
    </source>
</evidence>
<dbReference type="Pfam" id="PF00072">
    <property type="entry name" value="Response_reg"/>
    <property type="match status" value="1"/>
</dbReference>
<reference evidence="9 10" key="1">
    <citation type="submission" date="2018-10" db="EMBL/GenBank/DDBJ databases">
        <title>Natronolimnobius sp. XQ-INN 246 isolated from Inner Mongolia Autonomous Region of China.</title>
        <authorList>
            <person name="Xue Q."/>
        </authorList>
    </citation>
    <scope>NUCLEOTIDE SEQUENCE [LARGE SCALE GENOMIC DNA]</scope>
    <source>
        <strain evidence="9 10">XQ-INN 246</strain>
    </source>
</reference>
<organism evidence="9 10">
    <name type="scientific">Salinadaptatus halalkaliphilus</name>
    <dbReference type="NCBI Taxonomy" id="2419781"/>
    <lineage>
        <taxon>Archaea</taxon>
        <taxon>Methanobacteriati</taxon>
        <taxon>Methanobacteriota</taxon>
        <taxon>Stenosarchaea group</taxon>
        <taxon>Halobacteria</taxon>
        <taxon>Halobacteriales</taxon>
        <taxon>Natrialbaceae</taxon>
        <taxon>Salinadaptatus</taxon>
    </lineage>
</organism>
<evidence type="ECO:0000256" key="3">
    <source>
        <dbReference type="ARBA" id="ARBA00023015"/>
    </source>
</evidence>
<keyword evidence="4" id="KW-0238">DNA-binding</keyword>
<evidence type="ECO:0000259" key="7">
    <source>
        <dbReference type="PROSITE" id="PS50109"/>
    </source>
</evidence>
<dbReference type="Pfam" id="PF02518">
    <property type="entry name" value="HATPase_c"/>
    <property type="match status" value="1"/>
</dbReference>
<proteinExistence type="predicted"/>
<dbReference type="GO" id="GO:0000976">
    <property type="term" value="F:transcription cis-regulatory region binding"/>
    <property type="evidence" value="ECO:0007669"/>
    <property type="project" value="TreeGrafter"/>
</dbReference>
<dbReference type="Gene3D" id="3.30.565.10">
    <property type="entry name" value="Histidine kinase-like ATPase, C-terminal domain"/>
    <property type="match status" value="1"/>
</dbReference>
<dbReference type="InterPro" id="IPR001789">
    <property type="entry name" value="Sig_transdc_resp-reg_receiver"/>
</dbReference>
<dbReference type="GO" id="GO:0032993">
    <property type="term" value="C:protein-DNA complex"/>
    <property type="evidence" value="ECO:0007669"/>
    <property type="project" value="TreeGrafter"/>
</dbReference>
<evidence type="ECO:0000256" key="4">
    <source>
        <dbReference type="ARBA" id="ARBA00023125"/>
    </source>
</evidence>